<sequence>MHLTFLNRAPGNIQLPLEQRWCLPGAHRWISLGLRKIGANLAKKMLLGIESAIARAKASSPKAMRLLTCSACPRRDACREHRYAHSRPVMLLKATNCAGFFVSWTYDESPTPLPQTARARPRLMFPSADCF</sequence>
<dbReference type="Proteomes" id="UP000191612">
    <property type="component" value="Unassembled WGS sequence"/>
</dbReference>
<accession>A0A1V6R2C8</accession>
<dbReference type="AlphaFoldDB" id="A0A1V6R2C8"/>
<comment type="caution">
    <text evidence="1">The sequence shown here is derived from an EMBL/GenBank/DDBJ whole genome shotgun (WGS) entry which is preliminary data.</text>
</comment>
<keyword evidence="2" id="KW-1185">Reference proteome</keyword>
<organism evidence="1 2">
    <name type="scientific">Penicillium solitum</name>
    <dbReference type="NCBI Taxonomy" id="60172"/>
    <lineage>
        <taxon>Eukaryota</taxon>
        <taxon>Fungi</taxon>
        <taxon>Dikarya</taxon>
        <taxon>Ascomycota</taxon>
        <taxon>Pezizomycotina</taxon>
        <taxon>Eurotiomycetes</taxon>
        <taxon>Eurotiomycetidae</taxon>
        <taxon>Eurotiales</taxon>
        <taxon>Aspergillaceae</taxon>
        <taxon>Penicillium</taxon>
    </lineage>
</organism>
<name>A0A1V6R2C8_9EURO</name>
<evidence type="ECO:0000313" key="2">
    <source>
        <dbReference type="Proteomes" id="UP000191612"/>
    </source>
</evidence>
<evidence type="ECO:0000313" key="1">
    <source>
        <dbReference type="EMBL" id="OQD95638.1"/>
    </source>
</evidence>
<dbReference type="EMBL" id="MDYO01000019">
    <property type="protein sequence ID" value="OQD95638.1"/>
    <property type="molecule type" value="Genomic_DNA"/>
</dbReference>
<proteinExistence type="predicted"/>
<reference evidence="2" key="1">
    <citation type="journal article" date="2017" name="Nat. Microbiol.">
        <title>Global analysis of biosynthetic gene clusters reveals vast potential of secondary metabolite production in Penicillium species.</title>
        <authorList>
            <person name="Nielsen J.C."/>
            <person name="Grijseels S."/>
            <person name="Prigent S."/>
            <person name="Ji B."/>
            <person name="Dainat J."/>
            <person name="Nielsen K.F."/>
            <person name="Frisvad J.C."/>
            <person name="Workman M."/>
            <person name="Nielsen J."/>
        </authorList>
    </citation>
    <scope>NUCLEOTIDE SEQUENCE [LARGE SCALE GENOMIC DNA]</scope>
    <source>
        <strain evidence="2">IBT 29525</strain>
    </source>
</reference>
<protein>
    <submittedName>
        <fullName evidence="1">Uncharacterized protein</fullName>
    </submittedName>
</protein>
<gene>
    <name evidence="1" type="ORF">PENSOL_c019G00681</name>
</gene>